<keyword evidence="7 10" id="KW-0472">Membrane</keyword>
<comment type="similarity">
    <text evidence="10">Belongs to the glycosyltransferase 28 family. MurG subfamily.</text>
</comment>
<accession>A0A9X2L503</accession>
<evidence type="ECO:0000256" key="9">
    <source>
        <dbReference type="ARBA" id="ARBA00023316"/>
    </source>
</evidence>
<dbReference type="PANTHER" id="PTHR21015:SF22">
    <property type="entry name" value="GLYCOSYLTRANSFERASE"/>
    <property type="match status" value="1"/>
</dbReference>
<dbReference type="NCBIfam" id="TIGR01133">
    <property type="entry name" value="murG"/>
    <property type="match status" value="1"/>
</dbReference>
<evidence type="ECO:0000313" key="14">
    <source>
        <dbReference type="Proteomes" id="UP001139125"/>
    </source>
</evidence>
<evidence type="ECO:0000259" key="11">
    <source>
        <dbReference type="Pfam" id="PF03033"/>
    </source>
</evidence>
<dbReference type="GO" id="GO:0050511">
    <property type="term" value="F:undecaprenyldiphospho-muramoylpentapeptide beta-N-acetylglucosaminyltransferase activity"/>
    <property type="evidence" value="ECO:0007669"/>
    <property type="project" value="UniProtKB-UniRule"/>
</dbReference>
<dbReference type="Pfam" id="PF03033">
    <property type="entry name" value="Glyco_transf_28"/>
    <property type="match status" value="1"/>
</dbReference>
<dbReference type="GO" id="GO:0009252">
    <property type="term" value="P:peptidoglycan biosynthetic process"/>
    <property type="evidence" value="ECO:0007669"/>
    <property type="project" value="UniProtKB-UniRule"/>
</dbReference>
<comment type="catalytic activity">
    <reaction evidence="10">
        <text>di-trans,octa-cis-undecaprenyl diphospho-N-acetyl-alpha-D-muramoyl-L-alanyl-D-glutamyl-meso-2,6-diaminopimeloyl-D-alanyl-D-alanine + UDP-N-acetyl-alpha-D-glucosamine = di-trans,octa-cis-undecaprenyl diphospho-[N-acetyl-alpha-D-glucosaminyl-(1-&gt;4)]-N-acetyl-alpha-D-muramoyl-L-alanyl-D-glutamyl-meso-2,6-diaminopimeloyl-D-alanyl-D-alanine + UDP + H(+)</text>
        <dbReference type="Rhea" id="RHEA:31227"/>
        <dbReference type="ChEBI" id="CHEBI:15378"/>
        <dbReference type="ChEBI" id="CHEBI:57705"/>
        <dbReference type="ChEBI" id="CHEBI:58223"/>
        <dbReference type="ChEBI" id="CHEBI:61387"/>
        <dbReference type="ChEBI" id="CHEBI:61388"/>
        <dbReference type="EC" id="2.4.1.227"/>
    </reaction>
</comment>
<dbReference type="InterPro" id="IPR004276">
    <property type="entry name" value="GlycoTrans_28_N"/>
</dbReference>
<feature type="domain" description="Glycosyltransferase family 28 N-terminal" evidence="11">
    <location>
        <begin position="7"/>
        <end position="147"/>
    </location>
</feature>
<evidence type="ECO:0000256" key="10">
    <source>
        <dbReference type="HAMAP-Rule" id="MF_00033"/>
    </source>
</evidence>
<dbReference type="AlphaFoldDB" id="A0A9X2L503"/>
<keyword evidence="8 10" id="KW-0131">Cell cycle</keyword>
<evidence type="ECO:0000256" key="3">
    <source>
        <dbReference type="ARBA" id="ARBA00022676"/>
    </source>
</evidence>
<keyword evidence="14" id="KW-1185">Reference proteome</keyword>
<keyword evidence="1 10" id="KW-1003">Cell membrane</keyword>
<dbReference type="GO" id="GO:0008360">
    <property type="term" value="P:regulation of cell shape"/>
    <property type="evidence" value="ECO:0007669"/>
    <property type="project" value="UniProtKB-KW"/>
</dbReference>
<feature type="binding site" evidence="10">
    <location>
        <position position="169"/>
    </location>
    <ligand>
        <name>UDP-N-acetyl-alpha-D-glucosamine</name>
        <dbReference type="ChEBI" id="CHEBI:57705"/>
    </ligand>
</feature>
<dbReference type="EC" id="2.4.1.227" evidence="10"/>
<feature type="binding site" evidence="10">
    <location>
        <position position="128"/>
    </location>
    <ligand>
        <name>UDP-N-acetyl-alpha-D-glucosamine</name>
        <dbReference type="ChEBI" id="CHEBI:57705"/>
    </ligand>
</feature>
<reference evidence="13" key="1">
    <citation type="submission" date="2022-06" db="EMBL/GenBank/DDBJ databases">
        <title>Gracilimonas sp. CAU 1638 isolated from sea sediment.</title>
        <authorList>
            <person name="Kim W."/>
        </authorList>
    </citation>
    <scope>NUCLEOTIDE SEQUENCE</scope>
    <source>
        <strain evidence="13">CAU 1638</strain>
    </source>
</reference>
<dbReference type="SUPFAM" id="SSF53756">
    <property type="entry name" value="UDP-Glycosyltransferase/glycogen phosphorylase"/>
    <property type="match status" value="1"/>
</dbReference>
<name>A0A9X2L503_9BACT</name>
<dbReference type="Gene3D" id="3.40.50.2000">
    <property type="entry name" value="Glycogen Phosphorylase B"/>
    <property type="match status" value="2"/>
</dbReference>
<keyword evidence="5 10" id="KW-0133">Cell shape</keyword>
<feature type="binding site" evidence="10">
    <location>
        <position position="199"/>
    </location>
    <ligand>
        <name>UDP-N-acetyl-alpha-D-glucosamine</name>
        <dbReference type="ChEBI" id="CHEBI:57705"/>
    </ligand>
</feature>
<comment type="caution">
    <text evidence="10">Lacks conserved residue(s) required for the propagation of feature annotation.</text>
</comment>
<dbReference type="EMBL" id="JANDBC010000002">
    <property type="protein sequence ID" value="MCP9292427.1"/>
    <property type="molecule type" value="Genomic_DNA"/>
</dbReference>
<evidence type="ECO:0000256" key="5">
    <source>
        <dbReference type="ARBA" id="ARBA00022960"/>
    </source>
</evidence>
<evidence type="ECO:0000259" key="12">
    <source>
        <dbReference type="Pfam" id="PF04101"/>
    </source>
</evidence>
<sequence length="369" mass="40120">MDKNPRILLAAGGTGGHVYPAIAIADALKKEQAETEILFVGTRDHMEWQAVPKAGYDIRNVWISGFHRRFTLKNLLFPVKLMTSIVQSLRILSSYKPHVVVSCGGYVAGPVGWVAGKKGIPIVIQEQNSFPGVTNRLLAKFATKIFTAFKEADRYLPEDKTEITGNPTRATLTGADRSKALQSFGFDESKPVLLVMGGSGGAKTINEAMKANIEQLHNSAGLQVIWQCGARYYDELSTEVNEKELENLRLTAFLDNMAEAYAAADLVISRAGASSCSELMLTGKPSVLVPSPNVAGDHQTQNAKAMVDAGASKLLEDTAMKETMTELVEQLIFDQENLKRMNQAALNLAKPDAAKLIAKEILEIAKSKL</sequence>
<dbReference type="InterPro" id="IPR006009">
    <property type="entry name" value="GlcNAc_MurG"/>
</dbReference>
<proteinExistence type="inferred from homology"/>
<dbReference type="PANTHER" id="PTHR21015">
    <property type="entry name" value="UDP-N-ACETYLGLUCOSAMINE--N-ACETYLMURAMYL-(PENTAPEPTIDE) PYROPHOSPHORYL-UNDECAPRENOL N-ACETYLGLUCOSAMINE TRANSFERASE 1"/>
    <property type="match status" value="1"/>
</dbReference>
<keyword evidence="9 10" id="KW-0961">Cell wall biogenesis/degradation</keyword>
<evidence type="ECO:0000256" key="6">
    <source>
        <dbReference type="ARBA" id="ARBA00022984"/>
    </source>
</evidence>
<dbReference type="GO" id="GO:0005975">
    <property type="term" value="P:carbohydrate metabolic process"/>
    <property type="evidence" value="ECO:0007669"/>
    <property type="project" value="InterPro"/>
</dbReference>
<organism evidence="13 14">
    <name type="scientific">Gracilimonas sediminicola</name>
    <dbReference type="NCBI Taxonomy" id="2952158"/>
    <lineage>
        <taxon>Bacteria</taxon>
        <taxon>Pseudomonadati</taxon>
        <taxon>Balneolota</taxon>
        <taxon>Balneolia</taxon>
        <taxon>Balneolales</taxon>
        <taxon>Balneolaceae</taxon>
        <taxon>Gracilimonas</taxon>
    </lineage>
</organism>
<dbReference type="InterPro" id="IPR007235">
    <property type="entry name" value="Glyco_trans_28_C"/>
</dbReference>
<keyword evidence="3 10" id="KW-0328">Glycosyltransferase</keyword>
<evidence type="ECO:0000256" key="7">
    <source>
        <dbReference type="ARBA" id="ARBA00023136"/>
    </source>
</evidence>
<dbReference type="CDD" id="cd03785">
    <property type="entry name" value="GT28_MurG"/>
    <property type="match status" value="1"/>
</dbReference>
<comment type="function">
    <text evidence="10">Cell wall formation. Catalyzes the transfer of a GlcNAc subunit on undecaprenyl-pyrophosphoryl-MurNAc-pentapeptide (lipid intermediate I) to form undecaprenyl-pyrophosphoryl-MurNAc-(pentapeptide)GlcNAc (lipid intermediate II).</text>
</comment>
<feature type="binding site" evidence="10">
    <location>
        <begin position="14"/>
        <end position="16"/>
    </location>
    <ligand>
        <name>UDP-N-acetyl-alpha-D-glucosamine</name>
        <dbReference type="ChEBI" id="CHEBI:57705"/>
    </ligand>
</feature>
<protein>
    <recommendedName>
        <fullName evidence="10">UDP-N-acetylglucosamine--N-acetylmuramyl-(pentapeptide) pyrophosphoryl-undecaprenol N-acetylglucosamine transferase</fullName>
        <ecNumber evidence="10">2.4.1.227</ecNumber>
    </recommendedName>
    <alternativeName>
        <fullName evidence="10">Undecaprenyl-PP-MurNAc-pentapeptide-UDPGlcNAc GlcNAc transferase</fullName>
    </alternativeName>
</protein>
<evidence type="ECO:0000256" key="4">
    <source>
        <dbReference type="ARBA" id="ARBA00022679"/>
    </source>
</evidence>
<comment type="subcellular location">
    <subcellularLocation>
        <location evidence="10">Cell membrane</location>
        <topology evidence="10">Peripheral membrane protein</topology>
        <orientation evidence="10">Cytoplasmic side</orientation>
    </subcellularLocation>
</comment>
<dbReference type="RefSeq" id="WP_255135313.1">
    <property type="nucleotide sequence ID" value="NZ_JANDBC010000002.1"/>
</dbReference>
<keyword evidence="6 10" id="KW-0573">Peptidoglycan synthesis</keyword>
<comment type="pathway">
    <text evidence="10">Cell wall biogenesis; peptidoglycan biosynthesis.</text>
</comment>
<dbReference type="GO" id="GO:0051301">
    <property type="term" value="P:cell division"/>
    <property type="evidence" value="ECO:0007669"/>
    <property type="project" value="UniProtKB-KW"/>
</dbReference>
<gene>
    <name evidence="10 13" type="primary">murG</name>
    <name evidence="13" type="ORF">NM125_12640</name>
</gene>
<evidence type="ECO:0000256" key="1">
    <source>
        <dbReference type="ARBA" id="ARBA00022475"/>
    </source>
</evidence>
<dbReference type="GO" id="GO:0005886">
    <property type="term" value="C:plasma membrane"/>
    <property type="evidence" value="ECO:0007669"/>
    <property type="project" value="UniProtKB-SubCell"/>
</dbReference>
<evidence type="ECO:0000256" key="2">
    <source>
        <dbReference type="ARBA" id="ARBA00022618"/>
    </source>
</evidence>
<keyword evidence="2 10" id="KW-0132">Cell division</keyword>
<dbReference type="GO" id="GO:0071555">
    <property type="term" value="P:cell wall organization"/>
    <property type="evidence" value="ECO:0007669"/>
    <property type="project" value="UniProtKB-KW"/>
</dbReference>
<feature type="binding site" evidence="10">
    <location>
        <position position="299"/>
    </location>
    <ligand>
        <name>UDP-N-acetyl-alpha-D-glucosamine</name>
        <dbReference type="ChEBI" id="CHEBI:57705"/>
    </ligand>
</feature>
<dbReference type="HAMAP" id="MF_00033">
    <property type="entry name" value="MurG"/>
    <property type="match status" value="1"/>
</dbReference>
<evidence type="ECO:0000256" key="8">
    <source>
        <dbReference type="ARBA" id="ARBA00023306"/>
    </source>
</evidence>
<comment type="caution">
    <text evidence="13">The sequence shown here is derived from an EMBL/GenBank/DDBJ whole genome shotgun (WGS) entry which is preliminary data.</text>
</comment>
<feature type="domain" description="Glycosyl transferase family 28 C-terminal" evidence="12">
    <location>
        <begin position="192"/>
        <end position="356"/>
    </location>
</feature>
<evidence type="ECO:0000313" key="13">
    <source>
        <dbReference type="EMBL" id="MCP9292427.1"/>
    </source>
</evidence>
<dbReference type="Pfam" id="PF04101">
    <property type="entry name" value="Glyco_tran_28_C"/>
    <property type="match status" value="1"/>
</dbReference>
<dbReference type="Proteomes" id="UP001139125">
    <property type="component" value="Unassembled WGS sequence"/>
</dbReference>
<keyword evidence="4 10" id="KW-0808">Transferase</keyword>